<reference evidence="2" key="1">
    <citation type="journal article" date="2019" name="Int. J. Syst. Evol. Microbiol.">
        <title>The Global Catalogue of Microorganisms (GCM) 10K type strain sequencing project: providing services to taxonomists for standard genome sequencing and annotation.</title>
        <authorList>
            <consortium name="The Broad Institute Genomics Platform"/>
            <consortium name="The Broad Institute Genome Sequencing Center for Infectious Disease"/>
            <person name="Wu L."/>
            <person name="Ma J."/>
        </authorList>
    </citation>
    <scope>NUCLEOTIDE SEQUENCE [LARGE SCALE GENOMIC DNA]</scope>
    <source>
        <strain evidence="2">CG52</strain>
    </source>
</reference>
<dbReference type="Proteomes" id="UP001597322">
    <property type="component" value="Unassembled WGS sequence"/>
</dbReference>
<gene>
    <name evidence="1" type="ORF">ACFSE1_06050</name>
</gene>
<sequence length="109" mass="12468">MSQFTFSNCAPTPFEMLVNFRESGNATFISYLFREKAEWLSRNLSPEQEKVCDGIRAQLATWVEMEKIHGPGAALNLGHQEMMELFRALPWVRKKFASQIANAKRLAAM</sequence>
<comment type="caution">
    <text evidence="1">The sequence shown here is derived from an EMBL/GenBank/DDBJ whole genome shotgun (WGS) entry which is preliminary data.</text>
</comment>
<dbReference type="RefSeq" id="WP_377397900.1">
    <property type="nucleotide sequence ID" value="NZ_JBHUEQ010000007.1"/>
</dbReference>
<organism evidence="1 2">
    <name type="scientific">Rhizobium helianthi</name>
    <dbReference type="NCBI Taxonomy" id="1132695"/>
    <lineage>
        <taxon>Bacteria</taxon>
        <taxon>Pseudomonadati</taxon>
        <taxon>Pseudomonadota</taxon>
        <taxon>Alphaproteobacteria</taxon>
        <taxon>Hyphomicrobiales</taxon>
        <taxon>Rhizobiaceae</taxon>
        <taxon>Rhizobium/Agrobacterium group</taxon>
        <taxon>Rhizobium</taxon>
    </lineage>
</organism>
<evidence type="ECO:0000313" key="1">
    <source>
        <dbReference type="EMBL" id="MFD1745023.1"/>
    </source>
</evidence>
<accession>A0ABW4M0R0</accession>
<keyword evidence="2" id="KW-1185">Reference proteome</keyword>
<dbReference type="EMBL" id="JBHUEQ010000007">
    <property type="protein sequence ID" value="MFD1745023.1"/>
    <property type="molecule type" value="Genomic_DNA"/>
</dbReference>
<evidence type="ECO:0000313" key="2">
    <source>
        <dbReference type="Proteomes" id="UP001597322"/>
    </source>
</evidence>
<proteinExistence type="predicted"/>
<protein>
    <submittedName>
        <fullName evidence="1">Uncharacterized protein</fullName>
    </submittedName>
</protein>
<name>A0ABW4M0R0_9HYPH</name>